<gene>
    <name evidence="1" type="ORF">G3480_11455</name>
</gene>
<name>A0A6P1DXR4_9GAMM</name>
<dbReference type="InterPro" id="IPR011664">
    <property type="entry name" value="Abi_system_AbiD/AbiF-like"/>
</dbReference>
<dbReference type="AlphaFoldDB" id="A0A6P1DXR4"/>
<dbReference type="Pfam" id="PF07751">
    <property type="entry name" value="Abi_2"/>
    <property type="match status" value="1"/>
</dbReference>
<dbReference type="PIRSF" id="PIRSF034934">
    <property type="entry name" value="AbiF_AbiD"/>
    <property type="match status" value="1"/>
</dbReference>
<comment type="caution">
    <text evidence="1">The sequence shown here is derived from an EMBL/GenBank/DDBJ whole genome shotgun (WGS) entry which is preliminary data.</text>
</comment>
<protein>
    <submittedName>
        <fullName evidence="1">Abi family protein</fullName>
    </submittedName>
</protein>
<dbReference type="EMBL" id="JAAIJR010000040">
    <property type="protein sequence ID" value="NEX20922.1"/>
    <property type="molecule type" value="Genomic_DNA"/>
</dbReference>
<organism evidence="1 2">
    <name type="scientific">Thiorhodococcus mannitoliphagus</name>
    <dbReference type="NCBI Taxonomy" id="329406"/>
    <lineage>
        <taxon>Bacteria</taxon>
        <taxon>Pseudomonadati</taxon>
        <taxon>Pseudomonadota</taxon>
        <taxon>Gammaproteobacteria</taxon>
        <taxon>Chromatiales</taxon>
        <taxon>Chromatiaceae</taxon>
        <taxon>Thiorhodococcus</taxon>
    </lineage>
</organism>
<dbReference type="RefSeq" id="WP_164654029.1">
    <property type="nucleotide sequence ID" value="NZ_JAAIJR010000040.1"/>
</dbReference>
<reference evidence="1 2" key="2">
    <citation type="submission" date="2020-02" db="EMBL/GenBank/DDBJ databases">
        <title>Genome sequences of Thiorhodococcus mannitoliphagus and Thiorhodococcus minor, purple sulfur photosynthetic bacteria in the gammaproteobacterial family, Chromatiaceae.</title>
        <authorList>
            <person name="Aviles F.A."/>
            <person name="Meyer T.E."/>
            <person name="Kyndt J.A."/>
        </authorList>
    </citation>
    <scope>NUCLEOTIDE SEQUENCE [LARGE SCALE GENOMIC DNA]</scope>
    <source>
        <strain evidence="1 2">DSM 18266</strain>
    </source>
</reference>
<reference evidence="2" key="1">
    <citation type="journal article" date="2020" name="Microbiol. Resour. Announc.">
        <title>Draft Genome Sequences of Thiorhodococcus mannitoliphagus and Thiorhodococcus minor, Purple Sulfur Photosynthetic Bacteria in the Gammaproteobacterial Family Chromatiaceae.</title>
        <authorList>
            <person name="Aviles F.A."/>
            <person name="Meyer T.E."/>
            <person name="Kyndt J.A."/>
        </authorList>
    </citation>
    <scope>NUCLEOTIDE SEQUENCE [LARGE SCALE GENOMIC DNA]</scope>
    <source>
        <strain evidence="2">DSM 18266</strain>
    </source>
</reference>
<sequence>MKFDKEPKSVDAQMDVLRSRGMLIPDEATARHYLLHLNYYRLTGYWLPFEECHDPHRFKPGTRFEEVLNLYVFDRELRLLLLDAIERIEVSVRTQWAYHFALHGGAHAYLNPQYADSQRKLIRQSATLASEFESSQEPFVIHLRGKYTKQPDMPPIWAACEVLSLGQLSRWYALLRPISLRSKIARTYGLDQQVLQSYLHHLTYVRNLCAHHSRVWNRELTITAPLVQSKPPVLAQTISRTDKRKIYNTCCFIQHLMNTITLDHHWHRRLFALLTKHGIATRAMGFPADWLSRPLWTAIEHGSDDRFPTQGPTP</sequence>
<keyword evidence="2" id="KW-1185">Reference proteome</keyword>
<proteinExistence type="predicted"/>
<evidence type="ECO:0000313" key="2">
    <source>
        <dbReference type="Proteomes" id="UP000471640"/>
    </source>
</evidence>
<dbReference type="InterPro" id="IPR017034">
    <property type="entry name" value="Abi_system_AbiD/AbiF"/>
</dbReference>
<accession>A0A6P1DXR4</accession>
<evidence type="ECO:0000313" key="1">
    <source>
        <dbReference type="EMBL" id="NEX20922.1"/>
    </source>
</evidence>
<dbReference type="Proteomes" id="UP000471640">
    <property type="component" value="Unassembled WGS sequence"/>
</dbReference>